<gene>
    <name evidence="1" type="ORF">EK21DRAFT_93772</name>
</gene>
<accession>A0A9P4GY71</accession>
<comment type="caution">
    <text evidence="1">The sequence shown here is derived from an EMBL/GenBank/DDBJ whole genome shotgun (WGS) entry which is preliminary data.</text>
</comment>
<protein>
    <submittedName>
        <fullName evidence="1">Uncharacterized protein</fullName>
    </submittedName>
</protein>
<dbReference type="AlphaFoldDB" id="A0A9P4GY71"/>
<name>A0A9P4GY71_9PLEO</name>
<reference evidence="1" key="1">
    <citation type="journal article" date="2020" name="Stud. Mycol.">
        <title>101 Dothideomycetes genomes: a test case for predicting lifestyles and emergence of pathogens.</title>
        <authorList>
            <person name="Haridas S."/>
            <person name="Albert R."/>
            <person name="Binder M."/>
            <person name="Bloem J."/>
            <person name="Labutti K."/>
            <person name="Salamov A."/>
            <person name="Andreopoulos B."/>
            <person name="Baker S."/>
            <person name="Barry K."/>
            <person name="Bills G."/>
            <person name="Bluhm B."/>
            <person name="Cannon C."/>
            <person name="Castanera R."/>
            <person name="Culley D."/>
            <person name="Daum C."/>
            <person name="Ezra D."/>
            <person name="Gonzalez J."/>
            <person name="Henrissat B."/>
            <person name="Kuo A."/>
            <person name="Liang C."/>
            <person name="Lipzen A."/>
            <person name="Lutzoni F."/>
            <person name="Magnuson J."/>
            <person name="Mondo S."/>
            <person name="Nolan M."/>
            <person name="Ohm R."/>
            <person name="Pangilinan J."/>
            <person name="Park H.-J."/>
            <person name="Ramirez L."/>
            <person name="Alfaro M."/>
            <person name="Sun H."/>
            <person name="Tritt A."/>
            <person name="Yoshinaga Y."/>
            <person name="Zwiers L.-H."/>
            <person name="Turgeon B."/>
            <person name="Goodwin S."/>
            <person name="Spatafora J."/>
            <person name="Crous P."/>
            <person name="Grigoriev I."/>
        </authorList>
    </citation>
    <scope>NUCLEOTIDE SEQUENCE</scope>
    <source>
        <strain evidence="1">CBS 110217</strain>
    </source>
</reference>
<dbReference type="Proteomes" id="UP000799777">
    <property type="component" value="Unassembled WGS sequence"/>
</dbReference>
<evidence type="ECO:0000313" key="1">
    <source>
        <dbReference type="EMBL" id="KAF2024833.1"/>
    </source>
</evidence>
<keyword evidence="2" id="KW-1185">Reference proteome</keyword>
<dbReference type="OrthoDB" id="10531807at2759"/>
<proteinExistence type="predicted"/>
<sequence length="169" mass="19517">MFDAHQAIFFQRQHSRHDARYDVLTKNGSVKTRCPDGTGYIVRAVPNWIIRQAIRANFIFWESDPEWPLEGTVVAKTGEAPELHRITRNKNKKDHRVVAILQQDMKPLLIGKLVGKECEREVRGRRCVEKQYTINTSIIPQMQGPDLVLTWVWLGKLETADRKDSPRGS</sequence>
<organism evidence="1 2">
    <name type="scientific">Setomelanomma holmii</name>
    <dbReference type="NCBI Taxonomy" id="210430"/>
    <lineage>
        <taxon>Eukaryota</taxon>
        <taxon>Fungi</taxon>
        <taxon>Dikarya</taxon>
        <taxon>Ascomycota</taxon>
        <taxon>Pezizomycotina</taxon>
        <taxon>Dothideomycetes</taxon>
        <taxon>Pleosporomycetidae</taxon>
        <taxon>Pleosporales</taxon>
        <taxon>Pleosporineae</taxon>
        <taxon>Phaeosphaeriaceae</taxon>
        <taxon>Setomelanomma</taxon>
    </lineage>
</organism>
<evidence type="ECO:0000313" key="2">
    <source>
        <dbReference type="Proteomes" id="UP000799777"/>
    </source>
</evidence>
<dbReference type="EMBL" id="ML978283">
    <property type="protein sequence ID" value="KAF2024833.1"/>
    <property type="molecule type" value="Genomic_DNA"/>
</dbReference>